<proteinExistence type="predicted"/>
<feature type="domain" description="Phospholipase D-like" evidence="1">
    <location>
        <begin position="378"/>
        <end position="474"/>
    </location>
</feature>
<dbReference type="Pfam" id="PF13091">
    <property type="entry name" value="PLDc_2"/>
    <property type="match status" value="1"/>
</dbReference>
<evidence type="ECO:0000313" key="3">
    <source>
        <dbReference type="Proteomes" id="UP000294684"/>
    </source>
</evidence>
<name>A0A4R8MPQ2_LEPME</name>
<accession>A0A4R8MPQ2</accession>
<evidence type="ECO:0000313" key="2">
    <source>
        <dbReference type="EMBL" id="TDY66537.1"/>
    </source>
</evidence>
<dbReference type="EMBL" id="SORO01000006">
    <property type="protein sequence ID" value="TDY66537.1"/>
    <property type="molecule type" value="Genomic_DNA"/>
</dbReference>
<dbReference type="Proteomes" id="UP000294684">
    <property type="component" value="Unassembled WGS sequence"/>
</dbReference>
<sequence length="523" mass="60857">MIEKLKQRYSKAVRTILLAQDKLTKKWYHLFSVIELQTEDEYPYSIPNEKWEKGCVRTKQSKLEEYTFYLSIDEIASVDDAIKAFNNPLDNYEIDGEKILFVNSFFVKEPSGNYPLVFASNFFADKGISSILPKRKSGLLVWCQIDNERKTDFKFLAEKTVTKEMYAIQKLTLEWLGFDILQRREHIGNVYLSAPNPYFREIKVSLSSDPLGVFYKILTRKSNFEPLIFRIIDQHGDAIALDKSFEITNLTDLIELPHEPHLFELRIYNKDHDLIAIHEPSTFMRSIQLDMSMKQADFHVKVNSEKGTKEFIIEKYVKEKTNVIGKPRDFIPEIFFKNADTERQHRELADRKEFIFYPGAKEETERLKLKESAKANIREIINNASDTCYLCDPYFSSMDIVEFAFHIKDSGIKINILNSKESVTKEEAKKITTVINEYNSKPFGNIEVRILRGNSILHDRFIVTDKNIWFIGSSFSEIGNRATCIAKIPESSGKLIIKEIEKWYSSDLFSQNISDFANEEENG</sequence>
<dbReference type="Gene3D" id="3.30.870.10">
    <property type="entry name" value="Endonuclease Chain A"/>
    <property type="match status" value="1"/>
</dbReference>
<keyword evidence="3" id="KW-1185">Reference proteome</keyword>
<dbReference type="OrthoDB" id="1467909at2"/>
<dbReference type="STRING" id="1193051.LEP1GSC017_0001"/>
<comment type="caution">
    <text evidence="2">The sequence shown here is derived from an EMBL/GenBank/DDBJ whole genome shotgun (WGS) entry which is preliminary data.</text>
</comment>
<dbReference type="NCBIfam" id="NF040700">
    <property type="entry name" value="VPA1262_N_dom"/>
    <property type="match status" value="1"/>
</dbReference>
<organism evidence="2 3">
    <name type="scientific">Leptospira meyeri</name>
    <dbReference type="NCBI Taxonomy" id="29508"/>
    <lineage>
        <taxon>Bacteria</taxon>
        <taxon>Pseudomonadati</taxon>
        <taxon>Spirochaetota</taxon>
        <taxon>Spirochaetia</taxon>
        <taxon>Leptospirales</taxon>
        <taxon>Leptospiraceae</taxon>
        <taxon>Leptospira</taxon>
    </lineage>
</organism>
<dbReference type="AlphaFoldDB" id="A0A4R8MPQ2"/>
<gene>
    <name evidence="2" type="ORF">CLV96_3916</name>
</gene>
<evidence type="ECO:0000259" key="1">
    <source>
        <dbReference type="Pfam" id="PF13091"/>
    </source>
</evidence>
<protein>
    <submittedName>
        <fullName evidence="2">Phospholipase D-like protein</fullName>
    </submittedName>
</protein>
<reference evidence="2 3" key="1">
    <citation type="submission" date="2019-03" db="EMBL/GenBank/DDBJ databases">
        <title>Genomic Encyclopedia of Archaeal and Bacterial Type Strains, Phase II (KMG-II): from individual species to whole genera.</title>
        <authorList>
            <person name="Goeker M."/>
        </authorList>
    </citation>
    <scope>NUCLEOTIDE SEQUENCE [LARGE SCALE GENOMIC DNA]</scope>
    <source>
        <strain evidence="2 3">DSM 21537</strain>
    </source>
</reference>
<dbReference type="SUPFAM" id="SSF56024">
    <property type="entry name" value="Phospholipase D/nuclease"/>
    <property type="match status" value="1"/>
</dbReference>
<dbReference type="GeneID" id="79829165"/>
<dbReference type="RefSeq" id="WP_004787760.1">
    <property type="nucleotide sequence ID" value="NZ_SORO01000006.1"/>
</dbReference>
<dbReference type="InterPro" id="IPR025202">
    <property type="entry name" value="PLD-like_dom"/>
</dbReference>